<keyword evidence="3 7" id="KW-1003">Cell membrane</keyword>
<keyword evidence="5 8" id="KW-1133">Transmembrane helix</keyword>
<dbReference type="eggNOG" id="COG1696">
    <property type="taxonomic scope" value="Bacteria"/>
</dbReference>
<feature type="transmembrane region" description="Helical" evidence="8">
    <location>
        <begin position="126"/>
        <end position="145"/>
    </location>
</feature>
<keyword evidence="10" id="KW-1185">Reference proteome</keyword>
<keyword evidence="7" id="KW-0012">Acyltransferase</keyword>
<feature type="transmembrane region" description="Helical" evidence="8">
    <location>
        <begin position="406"/>
        <end position="424"/>
    </location>
</feature>
<sequence>MVFSSLEFIFIFLPVFMIAYSASRKELRDAIIFIGSIAFGIVTYRKLHIHNILPTMLFVMAALAVFVGIYLASQREYRNLIIFAGSVFFYSLGVKEPVYIILFLLTVLLNFIVGQFIENSRHTKKLWLLFGVLFNFWWLIFFKYWAFGTENINHFFHQSLTVKNIILPIGISFYTFQNVSYIADVYRGKAKSEKKFVNYGAYISMFPQLIAGPIVTYDHVAKELKKRTHTVQKVEDGLKTFTIGLGYKVLIANQIGGLWSDISTIGYESISSPLAWLGTFAYSFQLYFDFCGYSLMAIGLGKIMGFELPRNFDHPYMSLTMTEFWRRWHMTLGTWFKDYIYIPLGGNRKGSFATLRNTFIVWLFTGLWHGASWNFVLWGMVLFVIIMTEKHWTGKFLNKNKIVGHAYMLLIIPLTWLIFAVTDFHELGIYFKRLLPFLPQKTFAVMDKDYVHYWQKYWKYFAAGLLFSTRIPEAVYKKMKNSVITAVALLIVFWASVYCMYRGLDDPFMYFRF</sequence>
<dbReference type="InterPro" id="IPR051085">
    <property type="entry name" value="MB_O-acyltransferase"/>
</dbReference>
<dbReference type="InterPro" id="IPR004299">
    <property type="entry name" value="MBOAT_fam"/>
</dbReference>
<organism evidence="9 10">
    <name type="scientific">Ruminococcus flavefaciens 007c</name>
    <dbReference type="NCBI Taxonomy" id="1341157"/>
    <lineage>
        <taxon>Bacteria</taxon>
        <taxon>Bacillati</taxon>
        <taxon>Bacillota</taxon>
        <taxon>Clostridia</taxon>
        <taxon>Eubacteriales</taxon>
        <taxon>Oscillospiraceae</taxon>
        <taxon>Ruminococcus</taxon>
    </lineage>
</organism>
<feature type="transmembrane region" description="Helical" evidence="8">
    <location>
        <begin position="30"/>
        <end position="47"/>
    </location>
</feature>
<reference evidence="9 10" key="1">
    <citation type="journal article" date="2014" name="PLoS ONE">
        <title>Rumen cellulosomics: divergent fiber-degrading strategies revealed by comparative genome-wide analysis of six ruminococcal strains.</title>
        <authorList>
            <person name="Dassa B."/>
            <person name="Borovok I."/>
            <person name="Ruimy-Israeli V."/>
            <person name="Lamed R."/>
            <person name="Flint H.J."/>
            <person name="Duncan S.H."/>
            <person name="Henrissat B."/>
            <person name="Coutinho P."/>
            <person name="Morrison M."/>
            <person name="Mosoni P."/>
            <person name="Yeoman C.J."/>
            <person name="White B.A."/>
            <person name="Bayer E.A."/>
        </authorList>
    </citation>
    <scope>NUCLEOTIDE SEQUENCE [LARGE SCALE GENOMIC DNA]</scope>
    <source>
        <strain evidence="9 10">007c</strain>
    </source>
</reference>
<dbReference type="PIRSF" id="PIRSF500217">
    <property type="entry name" value="AlgI"/>
    <property type="match status" value="1"/>
</dbReference>
<dbReference type="AlphaFoldDB" id="W7UMX0"/>
<accession>W7UMX0</accession>
<dbReference type="EMBL" id="ATAX01000006">
    <property type="protein sequence ID" value="EWM55123.1"/>
    <property type="molecule type" value="Genomic_DNA"/>
</dbReference>
<keyword evidence="4 8" id="KW-0812">Transmembrane</keyword>
<evidence type="ECO:0000256" key="1">
    <source>
        <dbReference type="ARBA" id="ARBA00004651"/>
    </source>
</evidence>
<dbReference type="PANTHER" id="PTHR13285:SF18">
    <property type="entry name" value="PROTEIN-CYSTEINE N-PALMITOYLTRANSFERASE RASP"/>
    <property type="match status" value="1"/>
</dbReference>
<dbReference type="PATRIC" id="fig|1341157.4.peg.228"/>
<protein>
    <recommendedName>
        <fullName evidence="11">Alginate O-acetyltransferase</fullName>
    </recommendedName>
</protein>
<keyword evidence="6 7" id="KW-0472">Membrane</keyword>
<evidence type="ECO:0000313" key="10">
    <source>
        <dbReference type="Proteomes" id="UP000019365"/>
    </source>
</evidence>
<evidence type="ECO:0000256" key="2">
    <source>
        <dbReference type="ARBA" id="ARBA00010323"/>
    </source>
</evidence>
<evidence type="ECO:0000313" key="9">
    <source>
        <dbReference type="EMBL" id="EWM55123.1"/>
    </source>
</evidence>
<evidence type="ECO:0000256" key="8">
    <source>
        <dbReference type="SAM" id="Phobius"/>
    </source>
</evidence>
<evidence type="ECO:0000256" key="5">
    <source>
        <dbReference type="ARBA" id="ARBA00022989"/>
    </source>
</evidence>
<dbReference type="Proteomes" id="UP000019365">
    <property type="component" value="Unassembled WGS sequence"/>
</dbReference>
<feature type="transmembrane region" description="Helical" evidence="8">
    <location>
        <begin position="165"/>
        <end position="186"/>
    </location>
</feature>
<dbReference type="OrthoDB" id="9805788at2"/>
<feature type="transmembrane region" description="Helical" evidence="8">
    <location>
        <begin position="359"/>
        <end position="386"/>
    </location>
</feature>
<evidence type="ECO:0008006" key="11">
    <source>
        <dbReference type="Google" id="ProtNLM"/>
    </source>
</evidence>
<evidence type="ECO:0000256" key="7">
    <source>
        <dbReference type="PIRNR" id="PIRNR016636"/>
    </source>
</evidence>
<feature type="transmembrane region" description="Helical" evidence="8">
    <location>
        <begin position="99"/>
        <end position="117"/>
    </location>
</feature>
<comment type="caution">
    <text evidence="9">The sequence shown here is derived from an EMBL/GenBank/DDBJ whole genome shotgun (WGS) entry which is preliminary data.</text>
</comment>
<comment type="similarity">
    <text evidence="2 7">Belongs to the membrane-bound acyltransferase family.</text>
</comment>
<evidence type="ECO:0000256" key="4">
    <source>
        <dbReference type="ARBA" id="ARBA00022692"/>
    </source>
</evidence>
<dbReference type="PANTHER" id="PTHR13285">
    <property type="entry name" value="ACYLTRANSFERASE"/>
    <property type="match status" value="1"/>
</dbReference>
<dbReference type="InterPro" id="IPR028362">
    <property type="entry name" value="AlgI"/>
</dbReference>
<evidence type="ECO:0000256" key="6">
    <source>
        <dbReference type="ARBA" id="ARBA00023136"/>
    </source>
</evidence>
<feature type="transmembrane region" description="Helical" evidence="8">
    <location>
        <begin position="77"/>
        <end position="93"/>
    </location>
</feature>
<proteinExistence type="inferred from homology"/>
<keyword evidence="7" id="KW-0808">Transferase</keyword>
<dbReference type="GO" id="GO:0005886">
    <property type="term" value="C:plasma membrane"/>
    <property type="evidence" value="ECO:0007669"/>
    <property type="project" value="UniProtKB-SubCell"/>
</dbReference>
<evidence type="ECO:0000256" key="3">
    <source>
        <dbReference type="ARBA" id="ARBA00022475"/>
    </source>
</evidence>
<feature type="transmembrane region" description="Helical" evidence="8">
    <location>
        <begin position="483"/>
        <end position="504"/>
    </location>
</feature>
<gene>
    <name evidence="9" type="ORF">RF007C_05470</name>
</gene>
<name>W7UMX0_RUMFL</name>
<dbReference type="GO" id="GO:0016746">
    <property type="term" value="F:acyltransferase activity"/>
    <property type="evidence" value="ECO:0007669"/>
    <property type="project" value="UniProtKB-KW"/>
</dbReference>
<dbReference type="GO" id="GO:0042121">
    <property type="term" value="P:alginic acid biosynthetic process"/>
    <property type="evidence" value="ECO:0007669"/>
    <property type="project" value="InterPro"/>
</dbReference>
<dbReference type="InterPro" id="IPR024194">
    <property type="entry name" value="Ac/AlaTfrase_AlgI/DltB"/>
</dbReference>
<dbReference type="PIRSF" id="PIRSF016636">
    <property type="entry name" value="AlgI_DltB"/>
    <property type="match status" value="1"/>
</dbReference>
<comment type="subcellular location">
    <subcellularLocation>
        <location evidence="1">Cell membrane</location>
        <topology evidence="1">Multi-pass membrane protein</topology>
    </subcellularLocation>
</comment>
<feature type="transmembrane region" description="Helical" evidence="8">
    <location>
        <begin position="53"/>
        <end position="72"/>
    </location>
</feature>
<feature type="transmembrane region" description="Helical" evidence="8">
    <location>
        <begin position="6"/>
        <end position="23"/>
    </location>
</feature>
<dbReference type="Pfam" id="PF03062">
    <property type="entry name" value="MBOAT"/>
    <property type="match status" value="1"/>
</dbReference>